<evidence type="ECO:0000313" key="4">
    <source>
        <dbReference type="EMBL" id="OLN97543.1"/>
    </source>
</evidence>
<sequence>MKTLIGIVALLVPLAFAQGGQGGPPRSVSTSEFRQAFRDAGIVPDVIGAFNPTVPFYAGYSTSGGNKTLMIPGVRLKMKETKYPFEFSVENLGNARNITRNSRFIIFMIGPDVPTRENPTDRNVRHFLAGNFTVEQTKSEVLSSAIQLKNASAAFNEYSAPEPKTGSGVHRYVYLLFVQPEKLNKMGFEMFGVDKMNRKNFNLSAFRRQAGLGRPIGGTFFTLDTDKTESGGNGNGGGKGNPGGNGGSAASIATAGSVVLFVTLLATMVVWM</sequence>
<dbReference type="AlphaFoldDB" id="A0A1Q8S7W5"/>
<feature type="compositionally biased region" description="Gly residues" evidence="1">
    <location>
        <begin position="231"/>
        <end position="247"/>
    </location>
</feature>
<evidence type="ECO:0000313" key="5">
    <source>
        <dbReference type="Proteomes" id="UP000186583"/>
    </source>
</evidence>
<dbReference type="PANTHER" id="PTHR11362:SF82">
    <property type="entry name" value="PHOSPHATIDYLETHANOLAMINE-BINDING PROTEIN 4"/>
    <property type="match status" value="1"/>
</dbReference>
<gene>
    <name evidence="4" type="ORF">CCHL11_00970</name>
</gene>
<feature type="chain" id="PRO_5012548081" evidence="3">
    <location>
        <begin position="23"/>
        <end position="272"/>
    </location>
</feature>
<dbReference type="Pfam" id="PF01161">
    <property type="entry name" value="PBP"/>
    <property type="match status" value="1"/>
</dbReference>
<dbReference type="InterPro" id="IPR008914">
    <property type="entry name" value="PEBP"/>
</dbReference>
<name>A0A1Q8S7W5_9PEZI</name>
<dbReference type="EMBL" id="MPGH01000008">
    <property type="protein sequence ID" value="OLN97543.1"/>
    <property type="molecule type" value="Genomic_DNA"/>
</dbReference>
<keyword evidence="2" id="KW-0472">Membrane</keyword>
<protein>
    <submittedName>
        <fullName evidence="4">OV-16 antigen 1</fullName>
    </submittedName>
</protein>
<feature type="transmembrane region" description="Helical" evidence="2">
    <location>
        <begin position="249"/>
        <end position="271"/>
    </location>
</feature>
<keyword evidence="2" id="KW-0812">Transmembrane</keyword>
<dbReference type="STRING" id="708187.A0A1Q8S7W5"/>
<proteinExistence type="predicted"/>
<dbReference type="InterPro" id="IPR035810">
    <property type="entry name" value="PEBP_euk"/>
</dbReference>
<keyword evidence="5" id="KW-1185">Reference proteome</keyword>
<evidence type="ECO:0000256" key="2">
    <source>
        <dbReference type="SAM" id="Phobius"/>
    </source>
</evidence>
<dbReference type="OrthoDB" id="2506647at2759"/>
<reference evidence="4 5" key="1">
    <citation type="submission" date="2016-11" db="EMBL/GenBank/DDBJ databases">
        <title>Draft Genome Assembly of Colletotrichum chlorophyti a pathogen of herbaceous plants.</title>
        <authorList>
            <person name="Gan P."/>
            <person name="Narusaka M."/>
            <person name="Tsushima A."/>
            <person name="Narusaka Y."/>
            <person name="Takano Y."/>
            <person name="Shirasu K."/>
        </authorList>
    </citation>
    <scope>NUCLEOTIDE SEQUENCE [LARGE SCALE GENOMIC DNA]</scope>
    <source>
        <strain evidence="4 5">NTL11</strain>
    </source>
</reference>
<accession>A0A1Q8S7W5</accession>
<dbReference type="Gene3D" id="3.90.280.10">
    <property type="entry name" value="PEBP-like"/>
    <property type="match status" value="1"/>
</dbReference>
<dbReference type="InterPro" id="IPR036610">
    <property type="entry name" value="PEBP-like_sf"/>
</dbReference>
<feature type="region of interest" description="Disordered" evidence="1">
    <location>
        <begin position="224"/>
        <end position="247"/>
    </location>
</feature>
<evidence type="ECO:0000256" key="3">
    <source>
        <dbReference type="SAM" id="SignalP"/>
    </source>
</evidence>
<dbReference type="PANTHER" id="PTHR11362">
    <property type="entry name" value="PHOSPHATIDYLETHANOLAMINE-BINDING PROTEIN"/>
    <property type="match status" value="1"/>
</dbReference>
<dbReference type="Proteomes" id="UP000186583">
    <property type="component" value="Unassembled WGS sequence"/>
</dbReference>
<evidence type="ECO:0000256" key="1">
    <source>
        <dbReference type="SAM" id="MobiDB-lite"/>
    </source>
</evidence>
<dbReference type="CDD" id="cd00866">
    <property type="entry name" value="PEBP_euk"/>
    <property type="match status" value="1"/>
</dbReference>
<feature type="signal peptide" evidence="3">
    <location>
        <begin position="1"/>
        <end position="22"/>
    </location>
</feature>
<keyword evidence="2" id="KW-1133">Transmembrane helix</keyword>
<comment type="caution">
    <text evidence="4">The sequence shown here is derived from an EMBL/GenBank/DDBJ whole genome shotgun (WGS) entry which is preliminary data.</text>
</comment>
<dbReference type="SUPFAM" id="SSF49777">
    <property type="entry name" value="PEBP-like"/>
    <property type="match status" value="1"/>
</dbReference>
<organism evidence="4 5">
    <name type="scientific">Colletotrichum chlorophyti</name>
    <dbReference type="NCBI Taxonomy" id="708187"/>
    <lineage>
        <taxon>Eukaryota</taxon>
        <taxon>Fungi</taxon>
        <taxon>Dikarya</taxon>
        <taxon>Ascomycota</taxon>
        <taxon>Pezizomycotina</taxon>
        <taxon>Sordariomycetes</taxon>
        <taxon>Hypocreomycetidae</taxon>
        <taxon>Glomerellales</taxon>
        <taxon>Glomerellaceae</taxon>
        <taxon>Colletotrichum</taxon>
    </lineage>
</organism>
<keyword evidence="3" id="KW-0732">Signal</keyword>